<dbReference type="EMBL" id="CP042301">
    <property type="protein sequence ID" value="QDZ01251.1"/>
    <property type="molecule type" value="Genomic_DNA"/>
</dbReference>
<feature type="chain" id="PRO_5023063256" evidence="1">
    <location>
        <begin position="31"/>
        <end position="309"/>
    </location>
</feature>
<keyword evidence="1" id="KW-0732">Signal</keyword>
<dbReference type="KEGG" id="niy:FQ775_13155"/>
<feature type="signal peptide" evidence="1">
    <location>
        <begin position="1"/>
        <end position="30"/>
    </location>
</feature>
<dbReference type="OrthoDB" id="7672583at2"/>
<reference evidence="2" key="1">
    <citation type="submission" date="2020-04" db="EMBL/GenBank/DDBJ databases">
        <title>Nitratireductor sp. nov. isolated from mangrove soil.</title>
        <authorList>
            <person name="Ye Y."/>
        </authorList>
    </citation>
    <scope>NUCLEOTIDE SEQUENCE</scope>
    <source>
        <strain evidence="2">SY7</strain>
    </source>
</reference>
<protein>
    <submittedName>
        <fullName evidence="2">Phosphate/phosphite/phosphonate ABC transporter substrate-binding protein</fullName>
    </submittedName>
</protein>
<accession>A0A5B8L060</accession>
<dbReference type="SUPFAM" id="SSF53850">
    <property type="entry name" value="Periplasmic binding protein-like II"/>
    <property type="match status" value="1"/>
</dbReference>
<evidence type="ECO:0000313" key="3">
    <source>
        <dbReference type="Proteomes" id="UP000321389"/>
    </source>
</evidence>
<evidence type="ECO:0000313" key="2">
    <source>
        <dbReference type="EMBL" id="QDZ01251.1"/>
    </source>
</evidence>
<dbReference type="RefSeq" id="WP_146299896.1">
    <property type="nucleotide sequence ID" value="NZ_CP042301.2"/>
</dbReference>
<evidence type="ECO:0000256" key="1">
    <source>
        <dbReference type="SAM" id="SignalP"/>
    </source>
</evidence>
<organism evidence="2 3">
    <name type="scientific">Nitratireductor mangrovi</name>
    <dbReference type="NCBI Taxonomy" id="2599600"/>
    <lineage>
        <taxon>Bacteria</taxon>
        <taxon>Pseudomonadati</taxon>
        <taxon>Pseudomonadota</taxon>
        <taxon>Alphaproteobacteria</taxon>
        <taxon>Hyphomicrobiales</taxon>
        <taxon>Phyllobacteriaceae</taxon>
        <taxon>Nitratireductor</taxon>
    </lineage>
</organism>
<proteinExistence type="predicted"/>
<dbReference type="Pfam" id="PF12974">
    <property type="entry name" value="Phosphonate-bd"/>
    <property type="match status" value="1"/>
</dbReference>
<dbReference type="Proteomes" id="UP000321389">
    <property type="component" value="Chromosome"/>
</dbReference>
<gene>
    <name evidence="2" type="ORF">FQ775_13155</name>
</gene>
<dbReference type="AlphaFoldDB" id="A0A5B8L060"/>
<name>A0A5B8L060_9HYPH</name>
<keyword evidence="3" id="KW-1185">Reference proteome</keyword>
<sequence length="309" mass="32095">MNRVGSQMRRQVAAACAAALLLLGSPVAHAGWKDEVGTLRIGMLARPGSGAVVPGASAIERAYANALGIPVDIFVARDFAALIDAQASGRIQYAIFSATAYAAAWRRCGCVEPLAAPISEDGTSGLRAVLIVAKADAGGEGRRIAAVPQSVVADLLPGLAGPQARPAGARPDDEIVRVGSMSVAERMFAEGEIDGLYGWAPERVGGPDAGTLARLAAMGVAPGDMEIVWTSQSVRFGPHAVRADLPPEAKDILKRFLTGLKLADPDVYDLLEEERQGGFLRAGHDDYEAAVEALGGWLPAPAQPSPEGE</sequence>
<dbReference type="Gene3D" id="3.40.190.10">
    <property type="entry name" value="Periplasmic binding protein-like II"/>
    <property type="match status" value="1"/>
</dbReference>